<name>A0A081BUH2_VECG1</name>
<dbReference type="HOGENOM" id="CLU_2858594_0_0_0"/>
<dbReference type="AlphaFoldDB" id="A0A081BUH2"/>
<dbReference type="Gene3D" id="3.20.20.80">
    <property type="entry name" value="Glycosidases"/>
    <property type="match status" value="1"/>
</dbReference>
<dbReference type="Proteomes" id="UP000030661">
    <property type="component" value="Unassembled WGS sequence"/>
</dbReference>
<protein>
    <submittedName>
        <fullName evidence="1">Uncharacterized protein</fullName>
    </submittedName>
</protein>
<accession>A0A081BUH2</accession>
<organism evidence="1">
    <name type="scientific">Vecturithrix granuli</name>
    <dbReference type="NCBI Taxonomy" id="1499967"/>
    <lineage>
        <taxon>Bacteria</taxon>
        <taxon>Candidatus Moduliflexota</taxon>
        <taxon>Candidatus Vecturitrichia</taxon>
        <taxon>Candidatus Vecturitrichales</taxon>
        <taxon>Candidatus Vecturitrichaceae</taxon>
        <taxon>Candidatus Vecturithrix</taxon>
    </lineage>
</organism>
<dbReference type="STRING" id="1499967.U27_02938"/>
<dbReference type="InterPro" id="IPR017853">
    <property type="entry name" value="GH"/>
</dbReference>
<dbReference type="EMBL" id="DF820464">
    <property type="protein sequence ID" value="GAK55977.1"/>
    <property type="molecule type" value="Genomic_DNA"/>
</dbReference>
<keyword evidence="2" id="KW-1185">Reference proteome</keyword>
<proteinExistence type="predicted"/>
<dbReference type="SUPFAM" id="SSF51445">
    <property type="entry name" value="(Trans)glycosidases"/>
    <property type="match status" value="1"/>
</dbReference>
<gene>
    <name evidence="1" type="ORF">U27_02938</name>
</gene>
<evidence type="ECO:0000313" key="2">
    <source>
        <dbReference type="Proteomes" id="UP000030661"/>
    </source>
</evidence>
<reference evidence="1" key="1">
    <citation type="journal article" date="2015" name="PeerJ">
        <title>First genomic representation of candidate bacterial phylum KSB3 points to enhanced environmental sensing as a trigger of wastewater bulking.</title>
        <authorList>
            <person name="Sekiguchi Y."/>
            <person name="Ohashi A."/>
            <person name="Parks D.H."/>
            <person name="Yamauchi T."/>
            <person name="Tyson G.W."/>
            <person name="Hugenholtz P."/>
        </authorList>
    </citation>
    <scope>NUCLEOTIDE SEQUENCE [LARGE SCALE GENOMIC DNA]</scope>
</reference>
<sequence>MKKQGVPTIYYGDEAGLFGAKDPDCRRSYQFSGKHSLAKVKLSHSARRHRIIYSKNSLILLLIR</sequence>
<evidence type="ECO:0000313" key="1">
    <source>
        <dbReference type="EMBL" id="GAK55977.1"/>
    </source>
</evidence>